<dbReference type="InterPro" id="IPR036097">
    <property type="entry name" value="HisK_dim/P_sf"/>
</dbReference>
<protein>
    <recommendedName>
        <fullName evidence="2">histidine kinase</fullName>
        <ecNumber evidence="2">2.7.13.3</ecNumber>
    </recommendedName>
</protein>
<keyword evidence="6" id="KW-0812">Transmembrane</keyword>
<evidence type="ECO:0000256" key="2">
    <source>
        <dbReference type="ARBA" id="ARBA00012438"/>
    </source>
</evidence>
<keyword evidence="6" id="KW-1133">Transmembrane helix</keyword>
<evidence type="ECO:0000313" key="11">
    <source>
        <dbReference type="Proteomes" id="UP000281192"/>
    </source>
</evidence>
<keyword evidence="11" id="KW-1185">Reference proteome</keyword>
<keyword evidence="3" id="KW-0597">Phosphoprotein</keyword>
<organism evidence="9 10">
    <name type="scientific">Caulobacter flavus</name>
    <dbReference type="NCBI Taxonomy" id="1679497"/>
    <lineage>
        <taxon>Bacteria</taxon>
        <taxon>Pseudomonadati</taxon>
        <taxon>Pseudomonadota</taxon>
        <taxon>Alphaproteobacteria</taxon>
        <taxon>Caulobacterales</taxon>
        <taxon>Caulobacteraceae</taxon>
        <taxon>Caulobacter</taxon>
    </lineage>
</organism>
<evidence type="ECO:0000313" key="10">
    <source>
        <dbReference type="Proteomes" id="UP000234483"/>
    </source>
</evidence>
<dbReference type="KEGG" id="cfh:C1707_05590"/>
<evidence type="ECO:0000313" key="9">
    <source>
        <dbReference type="EMBL" id="PLR15793.1"/>
    </source>
</evidence>
<dbReference type="SUPFAM" id="SSF47384">
    <property type="entry name" value="Homodimeric domain of signal transducing histidine kinase"/>
    <property type="match status" value="1"/>
</dbReference>
<dbReference type="CDD" id="cd00075">
    <property type="entry name" value="HATPase"/>
    <property type="match status" value="1"/>
</dbReference>
<feature type="transmembrane region" description="Helical" evidence="6">
    <location>
        <begin position="181"/>
        <end position="204"/>
    </location>
</feature>
<dbReference type="InterPro" id="IPR004358">
    <property type="entry name" value="Sig_transdc_His_kin-like_C"/>
</dbReference>
<accession>A0A2N5CU01</accession>
<reference evidence="9 10" key="1">
    <citation type="submission" date="2017-12" db="EMBL/GenBank/DDBJ databases">
        <title>The genome sequence of Caulobacter flavus CGMCC1 15093.</title>
        <authorList>
            <person name="Gao J."/>
            <person name="Mao X."/>
            <person name="Sun J."/>
        </authorList>
    </citation>
    <scope>NUCLEOTIDE SEQUENCE [LARGE SCALE GENOMIC DNA]</scope>
    <source>
        <strain evidence="9 10">CGMCC1 15093</strain>
    </source>
</reference>
<name>A0A2N5CU01_9CAUL</name>
<dbReference type="EC" id="2.7.13.3" evidence="2"/>
<dbReference type="GO" id="GO:0005886">
    <property type="term" value="C:plasma membrane"/>
    <property type="evidence" value="ECO:0007669"/>
    <property type="project" value="TreeGrafter"/>
</dbReference>
<dbReference type="InterPro" id="IPR003594">
    <property type="entry name" value="HATPase_dom"/>
</dbReference>
<dbReference type="SUPFAM" id="SSF55874">
    <property type="entry name" value="ATPase domain of HSP90 chaperone/DNA topoisomerase II/histidine kinase"/>
    <property type="match status" value="1"/>
</dbReference>
<reference evidence="8 11" key="2">
    <citation type="submission" date="2018-01" db="EMBL/GenBank/DDBJ databases">
        <title>Complete genome sequence of Caulobacter flavus RHGG3.</title>
        <authorList>
            <person name="Yang E."/>
        </authorList>
    </citation>
    <scope>NUCLEOTIDE SEQUENCE [LARGE SCALE GENOMIC DNA]</scope>
    <source>
        <strain evidence="8 11">RHGG3</strain>
    </source>
</reference>
<evidence type="ECO:0000256" key="3">
    <source>
        <dbReference type="ARBA" id="ARBA00022553"/>
    </source>
</evidence>
<dbReference type="Proteomes" id="UP000234483">
    <property type="component" value="Unassembled WGS sequence"/>
</dbReference>
<dbReference type="InterPro" id="IPR005467">
    <property type="entry name" value="His_kinase_dom"/>
</dbReference>
<keyword evidence="6" id="KW-0472">Membrane</keyword>
<keyword evidence="5" id="KW-0418">Kinase</keyword>
<dbReference type="OrthoDB" id="7179697at2"/>
<dbReference type="RefSeq" id="WP_101713222.1">
    <property type="nucleotide sequence ID" value="NZ_CP026100.1"/>
</dbReference>
<dbReference type="Pfam" id="PF00512">
    <property type="entry name" value="HisKA"/>
    <property type="match status" value="1"/>
</dbReference>
<dbReference type="PRINTS" id="PR00344">
    <property type="entry name" value="BCTRLSENSOR"/>
</dbReference>
<dbReference type="SMART" id="SM00387">
    <property type="entry name" value="HATPase_c"/>
    <property type="match status" value="1"/>
</dbReference>
<dbReference type="SMART" id="SM00388">
    <property type="entry name" value="HisKA"/>
    <property type="match status" value="1"/>
</dbReference>
<gene>
    <name evidence="8" type="ORF">C1707_05590</name>
    <name evidence="9" type="ORF">CFHF_11890</name>
</gene>
<dbReference type="Pfam" id="PF02518">
    <property type="entry name" value="HATPase_c"/>
    <property type="match status" value="1"/>
</dbReference>
<dbReference type="Gene3D" id="3.30.565.10">
    <property type="entry name" value="Histidine kinase-like ATPase, C-terminal domain"/>
    <property type="match status" value="1"/>
</dbReference>
<dbReference type="PANTHER" id="PTHR43047">
    <property type="entry name" value="TWO-COMPONENT HISTIDINE PROTEIN KINASE"/>
    <property type="match status" value="1"/>
</dbReference>
<dbReference type="EMBL" id="CP026100">
    <property type="protein sequence ID" value="AYV45764.1"/>
    <property type="molecule type" value="Genomic_DNA"/>
</dbReference>
<dbReference type="EMBL" id="PJRQ01000022">
    <property type="protein sequence ID" value="PLR15793.1"/>
    <property type="molecule type" value="Genomic_DNA"/>
</dbReference>
<dbReference type="GO" id="GO:0009927">
    <property type="term" value="F:histidine phosphotransfer kinase activity"/>
    <property type="evidence" value="ECO:0007669"/>
    <property type="project" value="TreeGrafter"/>
</dbReference>
<evidence type="ECO:0000256" key="1">
    <source>
        <dbReference type="ARBA" id="ARBA00000085"/>
    </source>
</evidence>
<dbReference type="AlphaFoldDB" id="A0A2N5CU01"/>
<dbReference type="InterPro" id="IPR036890">
    <property type="entry name" value="HATPase_C_sf"/>
</dbReference>
<feature type="domain" description="Histidine kinase" evidence="7">
    <location>
        <begin position="237"/>
        <end position="453"/>
    </location>
</feature>
<dbReference type="Proteomes" id="UP000281192">
    <property type="component" value="Chromosome"/>
</dbReference>
<dbReference type="Gene3D" id="1.10.287.130">
    <property type="match status" value="1"/>
</dbReference>
<keyword evidence="4" id="KW-0808">Transferase</keyword>
<dbReference type="FunFam" id="3.30.565.10:FF:000006">
    <property type="entry name" value="Sensor histidine kinase WalK"/>
    <property type="match status" value="1"/>
</dbReference>
<dbReference type="InterPro" id="IPR003661">
    <property type="entry name" value="HisK_dim/P_dom"/>
</dbReference>
<dbReference type="CDD" id="cd00082">
    <property type="entry name" value="HisKA"/>
    <property type="match status" value="1"/>
</dbReference>
<dbReference type="PANTHER" id="PTHR43047:SF72">
    <property type="entry name" value="OSMOSENSING HISTIDINE PROTEIN KINASE SLN1"/>
    <property type="match status" value="1"/>
</dbReference>
<evidence type="ECO:0000256" key="5">
    <source>
        <dbReference type="ARBA" id="ARBA00022777"/>
    </source>
</evidence>
<sequence length="462" mass="49920">MVGYERRLLVLVGLIALAFLPLLAASLFFLARFSSAQDRLDAVYTRTVILAHDLRSEKMRQNSLVPVIVINGDKGLLAELERSNRRFDLIVGELKTLAGDAETRAALDAVSTLQRRLLALQRTGVAQRLDGGTMSGANAYFQKNAGPLTSSIDAAIDRFTDRSAARYQAERARNQRVVRGVFGVLVLASLFAFVFCAFLGRLLLRLVEQKRSYDQVAARLAEREKAISLARKEAVEVVAHDLNNPITTILFASENLLAQPGVEDQPRVRSGVEAILLATETMRRLIRNILDHSKIEAGGLVLARERVDLGRLLADAAEQFALSAARKGLNFAYAPGGAEPVLDADGSRLGQVVANLLSNAVKFTEPGGTVSLTSRIEGEAVLIEVRDTGWGMTPEQAARVFDRRWQGEAAAAHGNGLGLAISKAIVEAHGGRLGVDSRPGEGSAFSVVLPLAARDEAVRERA</sequence>
<evidence type="ECO:0000259" key="7">
    <source>
        <dbReference type="PROSITE" id="PS50109"/>
    </source>
</evidence>
<dbReference type="GO" id="GO:0000155">
    <property type="term" value="F:phosphorelay sensor kinase activity"/>
    <property type="evidence" value="ECO:0007669"/>
    <property type="project" value="InterPro"/>
</dbReference>
<comment type="catalytic activity">
    <reaction evidence="1">
        <text>ATP + protein L-histidine = ADP + protein N-phospho-L-histidine.</text>
        <dbReference type="EC" id="2.7.13.3"/>
    </reaction>
</comment>
<evidence type="ECO:0000256" key="6">
    <source>
        <dbReference type="SAM" id="Phobius"/>
    </source>
</evidence>
<evidence type="ECO:0000313" key="8">
    <source>
        <dbReference type="EMBL" id="AYV45764.1"/>
    </source>
</evidence>
<evidence type="ECO:0000256" key="4">
    <source>
        <dbReference type="ARBA" id="ARBA00022679"/>
    </source>
</evidence>
<proteinExistence type="predicted"/>
<dbReference type="PROSITE" id="PS50109">
    <property type="entry name" value="HIS_KIN"/>
    <property type="match status" value="1"/>
</dbReference>